<comment type="caution">
    <text evidence="14">The sequence shown here is derived from an EMBL/GenBank/DDBJ whole genome shotgun (WGS) entry which is preliminary data.</text>
</comment>
<dbReference type="SMART" id="SM00320">
    <property type="entry name" value="WD40"/>
    <property type="match status" value="5"/>
</dbReference>
<dbReference type="STRING" id="2018661.A0A2A2JRQ7"/>
<dbReference type="InterPro" id="IPR001680">
    <property type="entry name" value="WD40_rpt"/>
</dbReference>
<dbReference type="Proteomes" id="UP000218231">
    <property type="component" value="Unassembled WGS sequence"/>
</dbReference>
<dbReference type="GO" id="GO:0006351">
    <property type="term" value="P:DNA-templated transcription"/>
    <property type="evidence" value="ECO:0007669"/>
    <property type="project" value="InterPro"/>
</dbReference>
<protein>
    <recommendedName>
        <fullName evidence="10">Protein HIRA</fullName>
    </recommendedName>
</protein>
<feature type="compositionally biased region" description="Basic and acidic residues" evidence="11">
    <location>
        <begin position="557"/>
        <end position="568"/>
    </location>
</feature>
<dbReference type="GO" id="GO:0006338">
    <property type="term" value="P:chromatin remodeling"/>
    <property type="evidence" value="ECO:0007669"/>
    <property type="project" value="InterPro"/>
</dbReference>
<dbReference type="PROSITE" id="PS50082">
    <property type="entry name" value="WD_REPEATS_2"/>
    <property type="match status" value="2"/>
</dbReference>
<comment type="function">
    <text evidence="10">Required for replication-independent chromatin assembly and for the periodic repression of histone gene transcription during the cell cycle.</text>
</comment>
<evidence type="ECO:0000256" key="7">
    <source>
        <dbReference type="ARBA" id="ARBA00023163"/>
    </source>
</evidence>
<feature type="domain" description="CAF1B/HIR1 beta-propeller" evidence="13">
    <location>
        <begin position="1"/>
        <end position="360"/>
    </location>
</feature>
<dbReference type="InterPro" id="IPR036322">
    <property type="entry name" value="WD40_repeat_dom_sf"/>
</dbReference>
<accession>A0A2A2JRQ7</accession>
<dbReference type="SUPFAM" id="SSF101898">
    <property type="entry name" value="NHL repeat"/>
    <property type="match status" value="1"/>
</dbReference>
<feature type="region of interest" description="Disordered" evidence="11">
    <location>
        <begin position="426"/>
        <end position="445"/>
    </location>
</feature>
<keyword evidence="3 9" id="KW-0853">WD repeat</keyword>
<dbReference type="SUPFAM" id="SSF50978">
    <property type="entry name" value="WD40 repeat-like"/>
    <property type="match status" value="1"/>
</dbReference>
<dbReference type="GO" id="GO:0031491">
    <property type="term" value="F:nucleosome binding"/>
    <property type="evidence" value="ECO:0007669"/>
    <property type="project" value="TreeGrafter"/>
</dbReference>
<keyword evidence="4 10" id="KW-0677">Repeat</keyword>
<reference evidence="14 15" key="1">
    <citation type="journal article" date="2017" name="Curr. Biol.">
        <title>Genome architecture and evolution of a unichromosomal asexual nematode.</title>
        <authorList>
            <person name="Fradin H."/>
            <person name="Zegar C."/>
            <person name="Gutwein M."/>
            <person name="Lucas J."/>
            <person name="Kovtun M."/>
            <person name="Corcoran D."/>
            <person name="Baugh L.R."/>
            <person name="Kiontke K."/>
            <person name="Gunsalus K."/>
            <person name="Fitch D.H."/>
            <person name="Piano F."/>
        </authorList>
    </citation>
    <scope>NUCLEOTIDE SEQUENCE [LARGE SCALE GENOMIC DNA]</scope>
    <source>
        <strain evidence="14">PF1309</strain>
    </source>
</reference>
<feature type="repeat" description="WD" evidence="9">
    <location>
        <begin position="126"/>
        <end position="158"/>
    </location>
</feature>
<dbReference type="InterPro" id="IPR011494">
    <property type="entry name" value="HIRA-like_C"/>
</dbReference>
<evidence type="ECO:0000256" key="2">
    <source>
        <dbReference type="ARBA" id="ARBA00007306"/>
    </source>
</evidence>
<dbReference type="Pfam" id="PF24105">
    <property type="entry name" value="Beta-prop_CAF1B_HIR1"/>
    <property type="match status" value="1"/>
</dbReference>
<dbReference type="EMBL" id="LIAE01010265">
    <property type="protein sequence ID" value="PAV64355.1"/>
    <property type="molecule type" value="Genomic_DNA"/>
</dbReference>
<keyword evidence="5 10" id="KW-0156">Chromatin regulator</keyword>
<keyword evidence="6 10" id="KW-0805">Transcription regulation</keyword>
<feature type="compositionally biased region" description="Polar residues" evidence="11">
    <location>
        <begin position="426"/>
        <end position="436"/>
    </location>
</feature>
<keyword evidence="7 10" id="KW-0804">Transcription</keyword>
<dbReference type="OrthoDB" id="1741719at2759"/>
<keyword evidence="15" id="KW-1185">Reference proteome</keyword>
<feature type="compositionally biased region" description="Basic and acidic residues" evidence="11">
    <location>
        <begin position="454"/>
        <end position="468"/>
    </location>
</feature>
<evidence type="ECO:0000256" key="6">
    <source>
        <dbReference type="ARBA" id="ARBA00023015"/>
    </source>
</evidence>
<feature type="domain" description="Protein HIRA-like C-terminal" evidence="12">
    <location>
        <begin position="681"/>
        <end position="868"/>
    </location>
</feature>
<evidence type="ECO:0000256" key="3">
    <source>
        <dbReference type="ARBA" id="ARBA00022574"/>
    </source>
</evidence>
<dbReference type="PANTHER" id="PTHR13831:SF0">
    <property type="entry name" value="PROTEIN HIRA"/>
    <property type="match status" value="1"/>
</dbReference>
<dbReference type="GO" id="GO:0005634">
    <property type="term" value="C:nucleus"/>
    <property type="evidence" value="ECO:0007669"/>
    <property type="project" value="UniProtKB-SubCell"/>
</dbReference>
<keyword evidence="10" id="KW-0678">Repressor</keyword>
<dbReference type="GO" id="GO:0006355">
    <property type="term" value="P:regulation of DNA-templated transcription"/>
    <property type="evidence" value="ECO:0007669"/>
    <property type="project" value="InterPro"/>
</dbReference>
<keyword evidence="8 10" id="KW-0539">Nucleus</keyword>
<dbReference type="GO" id="GO:0000785">
    <property type="term" value="C:chromatin"/>
    <property type="evidence" value="ECO:0007669"/>
    <property type="project" value="TreeGrafter"/>
</dbReference>
<feature type="compositionally biased region" description="Low complexity" evidence="11">
    <location>
        <begin position="494"/>
        <end position="510"/>
    </location>
</feature>
<evidence type="ECO:0000256" key="10">
    <source>
        <dbReference type="RuleBase" id="RU364014"/>
    </source>
</evidence>
<evidence type="ECO:0000259" key="13">
    <source>
        <dbReference type="Pfam" id="PF24105"/>
    </source>
</evidence>
<dbReference type="InterPro" id="IPR055410">
    <property type="entry name" value="Beta-prop_CAF1B_HIR1"/>
</dbReference>
<dbReference type="PANTHER" id="PTHR13831">
    <property type="entry name" value="MEMBER OF THE HIR1 FAMILY OF WD-REPEAT PROTEINS"/>
    <property type="match status" value="1"/>
</dbReference>
<evidence type="ECO:0000259" key="12">
    <source>
        <dbReference type="Pfam" id="PF07569"/>
    </source>
</evidence>
<evidence type="ECO:0000256" key="11">
    <source>
        <dbReference type="SAM" id="MobiDB-lite"/>
    </source>
</evidence>
<dbReference type="Gene3D" id="2.130.10.10">
    <property type="entry name" value="YVTN repeat-like/Quinoprotein amine dehydrogenase"/>
    <property type="match status" value="2"/>
</dbReference>
<dbReference type="AlphaFoldDB" id="A0A2A2JRQ7"/>
<dbReference type="Pfam" id="PF07569">
    <property type="entry name" value="Hira"/>
    <property type="match status" value="1"/>
</dbReference>
<sequence length="903" mass="99928">MRIIAPNWVSHGKGAPIFSVHIHPDGNRLATAGQAEEGARGMLAIWNYEPIRQKDQFEDQSCPKLLAKLPHDAVLNCARWSPDGRLAVCSDDQTIMVYEYCGRVNTAGTIGSKEFNIEKYKRTHTLRGHNLEVLQVEWSPDGRYLASCSLDGSIIVWKAAKLNEQVVVLNASRDGHSQGVKGISWDPIGRYLASQSQDKSLRIWLVDEWKKEGLLLKPFDHSAQTTMFTRGSWTPDGQYYLAPSAMNNGGPTVEVVKRSQWDTHCNDLVGHRKATTCVSVCPQMVTYETKSGKTVTASIVAVGGREGNISIWLVPQVVRPLCLLDHVFNNTVSDMSWDGLELTISSICGRVLLVQFDDDEFGKPVTGEDMIHICEKLYQKVPIQYRDADRLRQNGYVCRQSQSSELDLSFTEFDPLVNGTPIRSNGVLNGHQTSPVKENGFVSPAKKKITELMEQRKEQKEDRTETGKRRIQPIFLSSSISEAEPVLPPKRPRITPSTSSSSNADATSKPTTSNVTKDANQTRTDSSAPSQATDRGKGGDQACAGCSKQAQAPALTAEEKKQALESRRGKMMATALKKPEARAFELLKVKVVGEGAKEFEPVTKESALQMSINRETTLHVNNENPIATATLKVRARTVWQLNFPTGILLTASSRSWIALCCVDSTVTVVSLEGFEWLTVGLDSPCVRLCIDDKFLLALTQSGRIHSWNLSGRTCVMSQVDVFTCPFLSAHKQFPSISLLRASPIGSCLIAFQTGEIIAFSTKLASWLKLDVHPQLAKLFKGFPTEQLTKDAPIGAMLKNSIRSMPRDSMQAASHQTEASVSERQLEQWLNASLQLQSAGDFKAFAFCYIEQLINHKSSRKLDRFLKELSMNASACGVDAAAFRRSVDEAFPQISEFVQESNFF</sequence>
<organism evidence="14 15">
    <name type="scientific">Diploscapter pachys</name>
    <dbReference type="NCBI Taxonomy" id="2018661"/>
    <lineage>
        <taxon>Eukaryota</taxon>
        <taxon>Metazoa</taxon>
        <taxon>Ecdysozoa</taxon>
        <taxon>Nematoda</taxon>
        <taxon>Chromadorea</taxon>
        <taxon>Rhabditida</taxon>
        <taxon>Rhabditina</taxon>
        <taxon>Rhabditomorpha</taxon>
        <taxon>Rhabditoidea</taxon>
        <taxon>Rhabditidae</taxon>
        <taxon>Diploscapter</taxon>
    </lineage>
</organism>
<dbReference type="PROSITE" id="PS50294">
    <property type="entry name" value="WD_REPEATS_REGION"/>
    <property type="match status" value="2"/>
</dbReference>
<evidence type="ECO:0000313" key="15">
    <source>
        <dbReference type="Proteomes" id="UP000218231"/>
    </source>
</evidence>
<comment type="similarity">
    <text evidence="2 10">Belongs to the WD repeat HIR1 family.</text>
</comment>
<evidence type="ECO:0000256" key="9">
    <source>
        <dbReference type="PROSITE-ProRule" id="PRU00221"/>
    </source>
</evidence>
<name>A0A2A2JRQ7_9BILA</name>
<evidence type="ECO:0000256" key="5">
    <source>
        <dbReference type="ARBA" id="ARBA00022853"/>
    </source>
</evidence>
<evidence type="ECO:0000256" key="8">
    <source>
        <dbReference type="ARBA" id="ARBA00023242"/>
    </source>
</evidence>
<feature type="compositionally biased region" description="Polar residues" evidence="11">
    <location>
        <begin position="511"/>
        <end position="533"/>
    </location>
</feature>
<feature type="region of interest" description="Disordered" evidence="11">
    <location>
        <begin position="454"/>
        <end position="544"/>
    </location>
</feature>
<feature type="repeat" description="WD" evidence="9">
    <location>
        <begin position="173"/>
        <end position="204"/>
    </location>
</feature>
<feature type="region of interest" description="Disordered" evidence="11">
    <location>
        <begin position="549"/>
        <end position="568"/>
    </location>
</feature>
<dbReference type="InterPro" id="IPR015943">
    <property type="entry name" value="WD40/YVTN_repeat-like_dom_sf"/>
</dbReference>
<comment type="subcellular location">
    <subcellularLocation>
        <location evidence="1 10">Nucleus</location>
    </subcellularLocation>
</comment>
<evidence type="ECO:0000256" key="4">
    <source>
        <dbReference type="ARBA" id="ARBA00022737"/>
    </source>
</evidence>
<evidence type="ECO:0000313" key="14">
    <source>
        <dbReference type="EMBL" id="PAV64355.1"/>
    </source>
</evidence>
<dbReference type="GO" id="GO:0000417">
    <property type="term" value="C:HIR complex"/>
    <property type="evidence" value="ECO:0007669"/>
    <property type="project" value="TreeGrafter"/>
</dbReference>
<evidence type="ECO:0000256" key="1">
    <source>
        <dbReference type="ARBA" id="ARBA00004123"/>
    </source>
</evidence>
<gene>
    <name evidence="14" type="ORF">WR25_20487</name>
</gene>
<dbReference type="InterPro" id="IPR031120">
    <property type="entry name" value="HIR1-like"/>
</dbReference>
<proteinExistence type="inferred from homology"/>